<gene>
    <name evidence="1" type="ORF">MGEO_16775</name>
</gene>
<dbReference type="STRING" id="1123756.MGEO_16775"/>
<dbReference type="RefSeq" id="WP_085640509.1">
    <property type="nucleotide sequence ID" value="NZ_JFKC01000022.1"/>
</dbReference>
<sequence>MTREEKIAARLSALTNTPDSTNPEVKKWTEKISLTIFEKWNERRPFSRVVSSTAAKNEIAEFQQLCDRLEKHICSMSKTAVDALRQARSTETDVINLAWQMADQVKLSNGAAKFIKHDQKAQCGQPKLRYAPAVTKILAKAYEEITGKRPTVSVNPIDSKAYGPFFDLVSDIFLILGVDASAESQAKAAVKEFRSEGKTD</sequence>
<dbReference type="AlphaFoldDB" id="A0A1X4NH73"/>
<dbReference type="OrthoDB" id="7726876at2"/>
<evidence type="ECO:0000313" key="1">
    <source>
        <dbReference type="EMBL" id="OSQ46762.1"/>
    </source>
</evidence>
<dbReference type="EMBL" id="JFKC01000022">
    <property type="protein sequence ID" value="OSQ46762.1"/>
    <property type="molecule type" value="Genomic_DNA"/>
</dbReference>
<keyword evidence="2" id="KW-1185">Reference proteome</keyword>
<evidence type="ECO:0000313" key="2">
    <source>
        <dbReference type="Proteomes" id="UP000193926"/>
    </source>
</evidence>
<protein>
    <submittedName>
        <fullName evidence="1">Uncharacterized protein</fullName>
    </submittedName>
</protein>
<comment type="caution">
    <text evidence="1">The sequence shown here is derived from an EMBL/GenBank/DDBJ whole genome shotgun (WGS) entry which is preliminary data.</text>
</comment>
<proteinExistence type="predicted"/>
<reference evidence="1 2" key="1">
    <citation type="submission" date="2014-03" db="EMBL/GenBank/DDBJ databases">
        <title>The draft genome sequence of Marivita geojedonensis KCTC 23882.</title>
        <authorList>
            <person name="Lai Q."/>
            <person name="Shao Z."/>
        </authorList>
    </citation>
    <scope>NUCLEOTIDE SEQUENCE [LARGE SCALE GENOMIC DNA]</scope>
    <source>
        <strain evidence="1 2">DPG-138</strain>
    </source>
</reference>
<dbReference type="Proteomes" id="UP000193926">
    <property type="component" value="Unassembled WGS sequence"/>
</dbReference>
<name>A0A1X4NH73_9RHOB</name>
<organism evidence="1 2">
    <name type="scientific">Marivita geojedonensis</name>
    <dbReference type="NCBI Taxonomy" id="1123756"/>
    <lineage>
        <taxon>Bacteria</taxon>
        <taxon>Pseudomonadati</taxon>
        <taxon>Pseudomonadota</taxon>
        <taxon>Alphaproteobacteria</taxon>
        <taxon>Rhodobacterales</taxon>
        <taxon>Roseobacteraceae</taxon>
        <taxon>Marivita</taxon>
    </lineage>
</organism>
<accession>A0A1X4NH73</accession>